<proteinExistence type="predicted"/>
<organism evidence="1 2">
    <name type="scientific">Vibrio cincinnatiensis DSM 19608</name>
    <dbReference type="NCBI Taxonomy" id="1123491"/>
    <lineage>
        <taxon>Bacteria</taxon>
        <taxon>Pseudomonadati</taxon>
        <taxon>Pseudomonadota</taxon>
        <taxon>Gammaproteobacteria</taxon>
        <taxon>Vibrionales</taxon>
        <taxon>Vibrionaceae</taxon>
        <taxon>Vibrio</taxon>
    </lineage>
</organism>
<sequence length="154" mass="17824">MLSDSVVIEKIQTGNQKKSEHFKEAIPHTHENNWPHRLKIATTIMAALLSISGSYQFFSKQSVKKHYYVGTIDHCTVYNFQPISSQIKDFLLQLAENKIAKTNTQCESDEVLFISAQNSLYYGHSGRLFLAKCLKDEDKIIACKNYYHYIWDNK</sequence>
<dbReference type="RefSeq" id="WP_078926443.1">
    <property type="nucleotide sequence ID" value="NZ_FUXB01000009.1"/>
</dbReference>
<keyword evidence="2" id="KW-1185">Reference proteome</keyword>
<name>A0A1T4QAS3_VIBCI</name>
<evidence type="ECO:0000313" key="2">
    <source>
        <dbReference type="Proteomes" id="UP000190834"/>
    </source>
</evidence>
<dbReference type="Proteomes" id="UP000190834">
    <property type="component" value="Unassembled WGS sequence"/>
</dbReference>
<evidence type="ECO:0000313" key="1">
    <source>
        <dbReference type="EMBL" id="SKA00880.1"/>
    </source>
</evidence>
<accession>A0A1T4QAS3</accession>
<dbReference type="OrthoDB" id="5801519at2"/>
<gene>
    <name evidence="1" type="ORF">SAMN02745782_02078</name>
</gene>
<reference evidence="2" key="1">
    <citation type="submission" date="2017-02" db="EMBL/GenBank/DDBJ databases">
        <authorList>
            <person name="Varghese N."/>
            <person name="Submissions S."/>
        </authorList>
    </citation>
    <scope>NUCLEOTIDE SEQUENCE [LARGE SCALE GENOMIC DNA]</scope>
    <source>
        <strain evidence="2">DSM 19608</strain>
    </source>
</reference>
<dbReference type="EMBL" id="FUXB01000009">
    <property type="protein sequence ID" value="SKA00880.1"/>
    <property type="molecule type" value="Genomic_DNA"/>
</dbReference>
<dbReference type="AlphaFoldDB" id="A0A1T4QAS3"/>
<dbReference type="GeneID" id="70582340"/>
<protein>
    <submittedName>
        <fullName evidence="1">Uncharacterized protein</fullName>
    </submittedName>
</protein>